<protein>
    <submittedName>
        <fullName evidence="2">Uncharacterized protein</fullName>
    </submittedName>
</protein>
<evidence type="ECO:0000256" key="1">
    <source>
        <dbReference type="SAM" id="MobiDB-lite"/>
    </source>
</evidence>
<gene>
    <name evidence="2" type="ORF">JRQ81_017026</name>
</gene>
<dbReference type="Proteomes" id="UP001142489">
    <property type="component" value="Unassembled WGS sequence"/>
</dbReference>
<proteinExistence type="predicted"/>
<dbReference type="AlphaFoldDB" id="A0A9Q0XUE0"/>
<name>A0A9Q0XUE0_9SAUR</name>
<feature type="non-terminal residue" evidence="2">
    <location>
        <position position="1"/>
    </location>
</feature>
<evidence type="ECO:0000313" key="2">
    <source>
        <dbReference type="EMBL" id="KAJ7327267.1"/>
    </source>
</evidence>
<dbReference type="EMBL" id="JAPFRF010000007">
    <property type="protein sequence ID" value="KAJ7327267.1"/>
    <property type="molecule type" value="Genomic_DNA"/>
</dbReference>
<keyword evidence="3" id="KW-1185">Reference proteome</keyword>
<feature type="compositionally biased region" description="Basic and acidic residues" evidence="1">
    <location>
        <begin position="75"/>
        <end position="90"/>
    </location>
</feature>
<feature type="compositionally biased region" description="Polar residues" evidence="1">
    <location>
        <begin position="55"/>
        <end position="66"/>
    </location>
</feature>
<sequence length="90" mass="10228">RKETTQAVEARENTVARLRPRRIKATKGLAKIEAKFVSRRKNQAVFESEDESTEDVPQSVSLTSSRPSRRAKTAALERTKMNLSKLLDKE</sequence>
<comment type="caution">
    <text evidence="2">The sequence shown here is derived from an EMBL/GenBank/DDBJ whole genome shotgun (WGS) entry which is preliminary data.</text>
</comment>
<evidence type="ECO:0000313" key="3">
    <source>
        <dbReference type="Proteomes" id="UP001142489"/>
    </source>
</evidence>
<accession>A0A9Q0XUE0</accession>
<reference evidence="2" key="1">
    <citation type="journal article" date="2023" name="DNA Res.">
        <title>Chromosome-level genome assembly of Phrynocephalus forsythii using third-generation DNA sequencing and Hi-C analysis.</title>
        <authorList>
            <person name="Qi Y."/>
            <person name="Zhao W."/>
            <person name="Zhao Y."/>
            <person name="Niu C."/>
            <person name="Cao S."/>
            <person name="Zhang Y."/>
        </authorList>
    </citation>
    <scope>NUCLEOTIDE SEQUENCE</scope>
    <source>
        <tissue evidence="2">Muscle</tissue>
    </source>
</reference>
<feature type="region of interest" description="Disordered" evidence="1">
    <location>
        <begin position="44"/>
        <end position="90"/>
    </location>
</feature>
<organism evidence="2 3">
    <name type="scientific">Phrynocephalus forsythii</name>
    <dbReference type="NCBI Taxonomy" id="171643"/>
    <lineage>
        <taxon>Eukaryota</taxon>
        <taxon>Metazoa</taxon>
        <taxon>Chordata</taxon>
        <taxon>Craniata</taxon>
        <taxon>Vertebrata</taxon>
        <taxon>Euteleostomi</taxon>
        <taxon>Lepidosauria</taxon>
        <taxon>Squamata</taxon>
        <taxon>Bifurcata</taxon>
        <taxon>Unidentata</taxon>
        <taxon>Episquamata</taxon>
        <taxon>Toxicofera</taxon>
        <taxon>Iguania</taxon>
        <taxon>Acrodonta</taxon>
        <taxon>Agamidae</taxon>
        <taxon>Agaminae</taxon>
        <taxon>Phrynocephalus</taxon>
    </lineage>
</organism>